<keyword evidence="3" id="KW-1185">Reference proteome</keyword>
<proteinExistence type="predicted"/>
<dbReference type="Proteomes" id="UP001301350">
    <property type="component" value="Unassembled WGS sequence"/>
</dbReference>
<reference evidence="2 3" key="1">
    <citation type="submission" date="2022-07" db="EMBL/GenBank/DDBJ databases">
        <title>Genome-wide signatures of adaptation to extreme environments.</title>
        <authorList>
            <person name="Cho C.H."/>
            <person name="Yoon H.S."/>
        </authorList>
    </citation>
    <scope>NUCLEOTIDE SEQUENCE [LARGE SCALE GENOMIC DNA]</scope>
    <source>
        <strain evidence="2 3">DBV 063 E5</strain>
    </source>
</reference>
<evidence type="ECO:0000313" key="2">
    <source>
        <dbReference type="EMBL" id="KAK4538757.1"/>
    </source>
</evidence>
<accession>A0AAV9J2D0</accession>
<feature type="region of interest" description="Disordered" evidence="1">
    <location>
        <begin position="1"/>
        <end position="22"/>
    </location>
</feature>
<feature type="region of interest" description="Disordered" evidence="1">
    <location>
        <begin position="397"/>
        <end position="425"/>
    </location>
</feature>
<sequence>MTSATGDASIVPMRAHSSEESERARRDARFHYHHYLHHHFGSRLRSAALLLVLDAGRAGSEASEGVDGTCSSDFHRWWQDRVVYARWLSGEMYPEAGAAAAEWVGALLALGSVGAALEHESVSASNWSGVRGPCIGVEGDAARFAVPRQVVMAGGRRVCCVLAGAGGAPLYVGVEVGPEASDERQQSTASESGWSACSAVYRWLEHVSQLLHLYCGPSALGMHDGGDRDRDDRCDAKRAAGERRRWRRRERVASALHRVPVTALPYAPRRVVTWSTALDTLIEAATTAALQSSEKPATAALAKRGIPTSTLPVAMRTRGEALVVRDVADQALGLYLDVLEAIPVASQASGVSDDGGNDVLSVCCRWCWLRGGWHDVLALLGSRCKVAIAAPFSWTGSTRFPDGQTPDRDGAVSPARRRASHDDHRLRLSLSQPRHAFNRRQSVDVPAGDHHDGADAPENGLRHLILHPHQRDAIQTAITAITREIDRSITDR</sequence>
<evidence type="ECO:0000256" key="1">
    <source>
        <dbReference type="SAM" id="MobiDB-lite"/>
    </source>
</evidence>
<name>A0AAV9J2D0_CYACA</name>
<dbReference type="AlphaFoldDB" id="A0AAV9J2D0"/>
<protein>
    <submittedName>
        <fullName evidence="2">Uncharacterized protein</fullName>
    </submittedName>
</protein>
<comment type="caution">
    <text evidence="2">The sequence shown here is derived from an EMBL/GenBank/DDBJ whole genome shotgun (WGS) entry which is preliminary data.</text>
</comment>
<organism evidence="2 3">
    <name type="scientific">Cyanidium caldarium</name>
    <name type="common">Red alga</name>
    <dbReference type="NCBI Taxonomy" id="2771"/>
    <lineage>
        <taxon>Eukaryota</taxon>
        <taxon>Rhodophyta</taxon>
        <taxon>Bangiophyceae</taxon>
        <taxon>Cyanidiales</taxon>
        <taxon>Cyanidiaceae</taxon>
        <taxon>Cyanidium</taxon>
    </lineage>
</organism>
<feature type="region of interest" description="Disordered" evidence="1">
    <location>
        <begin position="437"/>
        <end position="458"/>
    </location>
</feature>
<dbReference type="EMBL" id="JANCYW010000020">
    <property type="protein sequence ID" value="KAK4538757.1"/>
    <property type="molecule type" value="Genomic_DNA"/>
</dbReference>
<gene>
    <name evidence="2" type="ORF">CDCA_CDCA20G4782</name>
</gene>
<evidence type="ECO:0000313" key="3">
    <source>
        <dbReference type="Proteomes" id="UP001301350"/>
    </source>
</evidence>